<keyword evidence="2" id="KW-1185">Reference proteome</keyword>
<dbReference type="InterPro" id="IPR058672">
    <property type="entry name" value="RE_put_halobact"/>
</dbReference>
<dbReference type="RefSeq" id="WP_091349420.1">
    <property type="nucleotide sequence ID" value="NZ_FOIF01000008.1"/>
</dbReference>
<proteinExistence type="predicted"/>
<protein>
    <recommendedName>
        <fullName evidence="3">Restriction endonuclease BglII</fullName>
    </recommendedName>
</protein>
<evidence type="ECO:0000313" key="2">
    <source>
        <dbReference type="Proteomes" id="UP000243819"/>
    </source>
</evidence>
<reference evidence="2" key="1">
    <citation type="submission" date="2016-10" db="EMBL/GenBank/DDBJ databases">
        <authorList>
            <person name="Varghese N."/>
            <person name="Submissions S."/>
        </authorList>
    </citation>
    <scope>NUCLEOTIDE SEQUENCE [LARGE SCALE GENOMIC DNA]</scope>
    <source>
        <strain evidence="2">DSM 13577</strain>
    </source>
</reference>
<dbReference type="Proteomes" id="UP000243819">
    <property type="component" value="Unassembled WGS sequence"/>
</dbReference>
<dbReference type="STRING" id="1120990.SAMN03080614_100859"/>
<evidence type="ECO:0008006" key="3">
    <source>
        <dbReference type="Google" id="ProtNLM"/>
    </source>
</evidence>
<dbReference type="Pfam" id="PF26497">
    <property type="entry name" value="Halo_RE"/>
    <property type="match status" value="1"/>
</dbReference>
<evidence type="ECO:0000313" key="1">
    <source>
        <dbReference type="EMBL" id="SES79882.1"/>
    </source>
</evidence>
<dbReference type="OrthoDB" id="1679892at2"/>
<sequence>MYPNIYYIKSKDFSKETLYQLTGVLAKHREEIIKFRDTKNEKSKKIEILVKDDFEKLGFLHSVTNDIYPLFKKGSLFEVDFYHPQYKIAIEIEKSNLYSKVWLALYKQLESKEIKHGIIMVPSIKYSKSKVENTFQLTYQRIINNSVHLLKNIDSLIIIGY</sequence>
<name>A0A1H9ZEE9_9FIRM</name>
<accession>A0A1H9ZEE9</accession>
<gene>
    <name evidence="1" type="ORF">SAMN03080614_100859</name>
</gene>
<organism evidence="1 2">
    <name type="scientific">Anaerobranca gottschalkii DSM 13577</name>
    <dbReference type="NCBI Taxonomy" id="1120990"/>
    <lineage>
        <taxon>Bacteria</taxon>
        <taxon>Bacillati</taxon>
        <taxon>Bacillota</taxon>
        <taxon>Clostridia</taxon>
        <taxon>Eubacteriales</taxon>
        <taxon>Proteinivoracaceae</taxon>
        <taxon>Anaerobranca</taxon>
    </lineage>
</organism>
<dbReference type="EMBL" id="FOIF01000008">
    <property type="protein sequence ID" value="SES79882.1"/>
    <property type="molecule type" value="Genomic_DNA"/>
</dbReference>
<dbReference type="AlphaFoldDB" id="A0A1H9ZEE9"/>